<comment type="caution">
    <text evidence="1">The sequence shown here is derived from an EMBL/GenBank/DDBJ whole genome shotgun (WGS) entry which is preliminary data.</text>
</comment>
<accession>A0A9P8TC25</accession>
<organism evidence="1 2">
    <name type="scientific">Wickerhamomyces mucosus</name>
    <dbReference type="NCBI Taxonomy" id="1378264"/>
    <lineage>
        <taxon>Eukaryota</taxon>
        <taxon>Fungi</taxon>
        <taxon>Dikarya</taxon>
        <taxon>Ascomycota</taxon>
        <taxon>Saccharomycotina</taxon>
        <taxon>Saccharomycetes</taxon>
        <taxon>Phaffomycetales</taxon>
        <taxon>Wickerhamomycetaceae</taxon>
        <taxon>Wickerhamomyces</taxon>
    </lineage>
</organism>
<protein>
    <submittedName>
        <fullName evidence="1">Uncharacterized protein</fullName>
    </submittedName>
</protein>
<dbReference type="AlphaFoldDB" id="A0A9P8TC25"/>
<dbReference type="Proteomes" id="UP000769528">
    <property type="component" value="Unassembled WGS sequence"/>
</dbReference>
<sequence length="109" mass="11737">MDNLDLKLMELDVGHKIQLELQDWFVMMAEIVEVVVDHMVQSLNCCHHYLSIEIVDVGDQRFTIDSSSLHGSKSPIQSVLGGDVDDVALVALGGFGIGNGTNSWGPGGA</sequence>
<gene>
    <name evidence="1" type="ORF">WICMUC_003963</name>
</gene>
<reference evidence="1" key="2">
    <citation type="submission" date="2021-01" db="EMBL/GenBank/DDBJ databases">
        <authorList>
            <person name="Schikora-Tamarit M.A."/>
        </authorList>
    </citation>
    <scope>NUCLEOTIDE SEQUENCE</scope>
    <source>
        <strain evidence="1">CBS6341</strain>
    </source>
</reference>
<keyword evidence="2" id="KW-1185">Reference proteome</keyword>
<evidence type="ECO:0000313" key="2">
    <source>
        <dbReference type="Proteomes" id="UP000769528"/>
    </source>
</evidence>
<dbReference type="EMBL" id="JAEUBF010001066">
    <property type="protein sequence ID" value="KAH3673010.1"/>
    <property type="molecule type" value="Genomic_DNA"/>
</dbReference>
<name>A0A9P8TC25_9ASCO</name>
<evidence type="ECO:0000313" key="1">
    <source>
        <dbReference type="EMBL" id="KAH3673010.1"/>
    </source>
</evidence>
<proteinExistence type="predicted"/>
<reference evidence="1" key="1">
    <citation type="journal article" date="2021" name="Open Biol.">
        <title>Shared evolutionary footprints suggest mitochondrial oxidative damage underlies multiple complex I losses in fungi.</title>
        <authorList>
            <person name="Schikora-Tamarit M.A."/>
            <person name="Marcet-Houben M."/>
            <person name="Nosek J."/>
            <person name="Gabaldon T."/>
        </authorList>
    </citation>
    <scope>NUCLEOTIDE SEQUENCE</scope>
    <source>
        <strain evidence="1">CBS6341</strain>
    </source>
</reference>